<keyword evidence="1" id="KW-0812">Transmembrane</keyword>
<feature type="transmembrane region" description="Helical" evidence="1">
    <location>
        <begin position="39"/>
        <end position="60"/>
    </location>
</feature>
<keyword evidence="1" id="KW-1133">Transmembrane helix</keyword>
<evidence type="ECO:0000313" key="2">
    <source>
        <dbReference type="EMBL" id="KKM06896.1"/>
    </source>
</evidence>
<organism evidence="2">
    <name type="scientific">marine sediment metagenome</name>
    <dbReference type="NCBI Taxonomy" id="412755"/>
    <lineage>
        <taxon>unclassified sequences</taxon>
        <taxon>metagenomes</taxon>
        <taxon>ecological metagenomes</taxon>
    </lineage>
</organism>
<dbReference type="EMBL" id="LAZR01015892">
    <property type="protein sequence ID" value="KKM06896.1"/>
    <property type="molecule type" value="Genomic_DNA"/>
</dbReference>
<keyword evidence="1" id="KW-0472">Membrane</keyword>
<gene>
    <name evidence="2" type="ORF">LCGC14_1739400</name>
</gene>
<sequence>MNNITSLRYLSFLGIWTCFWMFVPLFVVKFFSEGPMNPLWVIAAFMFVYFIFPKINVWLIHHTPFGRVWSWARANEETP</sequence>
<feature type="transmembrane region" description="Helical" evidence="1">
    <location>
        <begin position="7"/>
        <end position="27"/>
    </location>
</feature>
<name>A0A0F9JMG1_9ZZZZ</name>
<proteinExistence type="predicted"/>
<protein>
    <submittedName>
        <fullName evidence="2">Uncharacterized protein</fullName>
    </submittedName>
</protein>
<reference evidence="2" key="1">
    <citation type="journal article" date="2015" name="Nature">
        <title>Complex archaea that bridge the gap between prokaryotes and eukaryotes.</title>
        <authorList>
            <person name="Spang A."/>
            <person name="Saw J.H."/>
            <person name="Jorgensen S.L."/>
            <person name="Zaremba-Niedzwiedzka K."/>
            <person name="Martijn J."/>
            <person name="Lind A.E."/>
            <person name="van Eijk R."/>
            <person name="Schleper C."/>
            <person name="Guy L."/>
            <person name="Ettema T.J."/>
        </authorList>
    </citation>
    <scope>NUCLEOTIDE SEQUENCE</scope>
</reference>
<accession>A0A0F9JMG1</accession>
<evidence type="ECO:0000256" key="1">
    <source>
        <dbReference type="SAM" id="Phobius"/>
    </source>
</evidence>
<comment type="caution">
    <text evidence="2">The sequence shown here is derived from an EMBL/GenBank/DDBJ whole genome shotgun (WGS) entry which is preliminary data.</text>
</comment>
<dbReference type="AlphaFoldDB" id="A0A0F9JMG1"/>